<comment type="caution">
    <text evidence="1">The sequence shown here is derived from an EMBL/GenBank/DDBJ whole genome shotgun (WGS) entry which is preliminary data.</text>
</comment>
<evidence type="ECO:0000313" key="2">
    <source>
        <dbReference type="Proteomes" id="UP001302812"/>
    </source>
</evidence>
<reference evidence="1" key="1">
    <citation type="journal article" date="2023" name="Mol. Phylogenet. Evol.">
        <title>Genome-scale phylogeny and comparative genomics of the fungal order Sordariales.</title>
        <authorList>
            <person name="Hensen N."/>
            <person name="Bonometti L."/>
            <person name="Westerberg I."/>
            <person name="Brannstrom I.O."/>
            <person name="Guillou S."/>
            <person name="Cros-Aarteil S."/>
            <person name="Calhoun S."/>
            <person name="Haridas S."/>
            <person name="Kuo A."/>
            <person name="Mondo S."/>
            <person name="Pangilinan J."/>
            <person name="Riley R."/>
            <person name="LaButti K."/>
            <person name="Andreopoulos B."/>
            <person name="Lipzen A."/>
            <person name="Chen C."/>
            <person name="Yan M."/>
            <person name="Daum C."/>
            <person name="Ng V."/>
            <person name="Clum A."/>
            <person name="Steindorff A."/>
            <person name="Ohm R.A."/>
            <person name="Martin F."/>
            <person name="Silar P."/>
            <person name="Natvig D.O."/>
            <person name="Lalanne C."/>
            <person name="Gautier V."/>
            <person name="Ament-Velasquez S.L."/>
            <person name="Kruys A."/>
            <person name="Hutchinson M.I."/>
            <person name="Powell A.J."/>
            <person name="Barry K."/>
            <person name="Miller A.N."/>
            <person name="Grigoriev I.V."/>
            <person name="Debuchy R."/>
            <person name="Gladieux P."/>
            <person name="Hiltunen Thoren M."/>
            <person name="Johannesson H."/>
        </authorList>
    </citation>
    <scope>NUCLEOTIDE SEQUENCE</scope>
    <source>
        <strain evidence="1">CBS 508.74</strain>
    </source>
</reference>
<dbReference type="Proteomes" id="UP001302812">
    <property type="component" value="Unassembled WGS sequence"/>
</dbReference>
<dbReference type="RefSeq" id="XP_064666234.1">
    <property type="nucleotide sequence ID" value="XM_064809576.1"/>
</dbReference>
<dbReference type="AlphaFoldDB" id="A0AAN6QH39"/>
<reference evidence="1" key="2">
    <citation type="submission" date="2023-05" db="EMBL/GenBank/DDBJ databases">
        <authorList>
            <consortium name="Lawrence Berkeley National Laboratory"/>
            <person name="Steindorff A."/>
            <person name="Hensen N."/>
            <person name="Bonometti L."/>
            <person name="Westerberg I."/>
            <person name="Brannstrom I.O."/>
            <person name="Guillou S."/>
            <person name="Cros-Aarteil S."/>
            <person name="Calhoun S."/>
            <person name="Haridas S."/>
            <person name="Kuo A."/>
            <person name="Mondo S."/>
            <person name="Pangilinan J."/>
            <person name="Riley R."/>
            <person name="Labutti K."/>
            <person name="Andreopoulos B."/>
            <person name="Lipzen A."/>
            <person name="Chen C."/>
            <person name="Yanf M."/>
            <person name="Daum C."/>
            <person name="Ng V."/>
            <person name="Clum A."/>
            <person name="Ohm R."/>
            <person name="Martin F."/>
            <person name="Silar P."/>
            <person name="Natvig D."/>
            <person name="Lalanne C."/>
            <person name="Gautier V."/>
            <person name="Ament-Velasquez S.L."/>
            <person name="Kruys A."/>
            <person name="Hutchinson M.I."/>
            <person name="Powell A.J."/>
            <person name="Barry K."/>
            <person name="Miller A.N."/>
            <person name="Grigoriev I.V."/>
            <person name="Debuchy R."/>
            <person name="Gladieux P."/>
            <person name="Thoren M.H."/>
            <person name="Johannesson H."/>
        </authorList>
    </citation>
    <scope>NUCLEOTIDE SEQUENCE</scope>
    <source>
        <strain evidence="1">CBS 508.74</strain>
    </source>
</reference>
<organism evidence="1 2">
    <name type="scientific">Canariomyces notabilis</name>
    <dbReference type="NCBI Taxonomy" id="2074819"/>
    <lineage>
        <taxon>Eukaryota</taxon>
        <taxon>Fungi</taxon>
        <taxon>Dikarya</taxon>
        <taxon>Ascomycota</taxon>
        <taxon>Pezizomycotina</taxon>
        <taxon>Sordariomycetes</taxon>
        <taxon>Sordariomycetidae</taxon>
        <taxon>Sordariales</taxon>
        <taxon>Chaetomiaceae</taxon>
        <taxon>Canariomyces</taxon>
    </lineage>
</organism>
<name>A0AAN6QH39_9PEZI</name>
<accession>A0AAN6QH39</accession>
<protein>
    <submittedName>
        <fullName evidence="1">Uncharacterized protein</fullName>
    </submittedName>
</protein>
<evidence type="ECO:0000313" key="1">
    <source>
        <dbReference type="EMBL" id="KAK4108664.1"/>
    </source>
</evidence>
<sequence>MLPRAGAKRWNTEFLSTQHWRFALYLSGLLSGRRGYSRFWDYLSIFFCFITPYHPTKSLSTLICFRVREKPERP</sequence>
<keyword evidence="2" id="KW-1185">Reference proteome</keyword>
<gene>
    <name evidence="1" type="ORF">N656DRAFT_413346</name>
</gene>
<dbReference type="GeneID" id="89933700"/>
<proteinExistence type="predicted"/>
<dbReference type="EMBL" id="MU853361">
    <property type="protein sequence ID" value="KAK4108664.1"/>
    <property type="molecule type" value="Genomic_DNA"/>
</dbReference>